<comment type="caution">
    <text evidence="1">The sequence shown here is derived from an EMBL/GenBank/DDBJ whole genome shotgun (WGS) entry which is preliminary data.</text>
</comment>
<gene>
    <name evidence="1" type="ORF">ALQ04_02904</name>
</gene>
<accession>A0A3M4MA16</accession>
<evidence type="ECO:0000313" key="2">
    <source>
        <dbReference type="Proteomes" id="UP000277236"/>
    </source>
</evidence>
<evidence type="ECO:0000313" key="1">
    <source>
        <dbReference type="EMBL" id="RMQ50403.1"/>
    </source>
</evidence>
<reference evidence="1 2" key="1">
    <citation type="submission" date="2018-08" db="EMBL/GenBank/DDBJ databases">
        <title>Recombination of ecologically and evolutionarily significant loci maintains genetic cohesion in the Pseudomonas syringae species complex.</title>
        <authorList>
            <person name="Dillon M."/>
            <person name="Thakur S."/>
            <person name="Almeida R.N.D."/>
            <person name="Weir B.S."/>
            <person name="Guttman D.S."/>
        </authorList>
    </citation>
    <scope>NUCLEOTIDE SEQUENCE [LARGE SCALE GENOMIC DNA]</scope>
    <source>
        <strain evidence="1 2">ICMP 3353</strain>
    </source>
</reference>
<sequence length="70" mass="8131">MVIPYLPLLLWNKHWKLSGESVYCQYCSCSQQLADHRPFRHAKNCPLFARKSPGRELGQIIEQKINAGLF</sequence>
<proteinExistence type="predicted"/>
<dbReference type="EMBL" id="RBRE01000010">
    <property type="protein sequence ID" value="RMQ50403.1"/>
    <property type="molecule type" value="Genomic_DNA"/>
</dbReference>
<dbReference type="AlphaFoldDB" id="A0A3M4MA16"/>
<dbReference type="Proteomes" id="UP000277236">
    <property type="component" value="Unassembled WGS sequence"/>
</dbReference>
<organism evidence="1 2">
    <name type="scientific">Pseudomonas cichorii</name>
    <dbReference type="NCBI Taxonomy" id="36746"/>
    <lineage>
        <taxon>Bacteria</taxon>
        <taxon>Pseudomonadati</taxon>
        <taxon>Pseudomonadota</taxon>
        <taxon>Gammaproteobacteria</taxon>
        <taxon>Pseudomonadales</taxon>
        <taxon>Pseudomonadaceae</taxon>
        <taxon>Pseudomonas</taxon>
    </lineage>
</organism>
<name>A0A3M4MA16_PSECI</name>
<protein>
    <submittedName>
        <fullName evidence="1">Uncharacterized protein</fullName>
    </submittedName>
</protein>